<reference evidence="22 23" key="1">
    <citation type="submission" date="2021-01" db="EMBL/GenBank/DDBJ databases">
        <title>Sequencing the genomes of 1000 actinobacteria strains.</title>
        <authorList>
            <person name="Klenk H.-P."/>
        </authorList>
    </citation>
    <scope>NUCLEOTIDE SEQUENCE [LARGE SCALE GENOMIC DNA]</scope>
    <source>
        <strain evidence="22 23">DSM 18662</strain>
    </source>
</reference>
<dbReference type="InterPro" id="IPR023298">
    <property type="entry name" value="ATPase_P-typ_TM_dom_sf"/>
</dbReference>
<comment type="similarity">
    <text evidence="3">Belongs to the cation transport ATPase (P-type) (TC 3.A.3) family. Type IIIB subfamily.</text>
</comment>
<keyword evidence="6" id="KW-1003">Cell membrane</keyword>
<dbReference type="PROSITE" id="PS00154">
    <property type="entry name" value="ATPASE_E1_E2"/>
    <property type="match status" value="1"/>
</dbReference>
<dbReference type="SUPFAM" id="SSF81660">
    <property type="entry name" value="Metal cation-transporting ATPase, ATP-binding domain N"/>
    <property type="match status" value="1"/>
</dbReference>
<dbReference type="SFLD" id="SFLDG00002">
    <property type="entry name" value="C1.7:_P-type_atpase_like"/>
    <property type="match status" value="1"/>
</dbReference>
<keyword evidence="8" id="KW-0597">Phosphoprotein</keyword>
<keyword evidence="7" id="KW-0997">Cell inner membrane</keyword>
<dbReference type="InterPro" id="IPR023299">
    <property type="entry name" value="ATPase_P-typ_cyto_dom_N"/>
</dbReference>
<keyword evidence="10" id="KW-0547">Nucleotide-binding</keyword>
<evidence type="ECO:0000256" key="2">
    <source>
        <dbReference type="ARBA" id="ARBA00004429"/>
    </source>
</evidence>
<evidence type="ECO:0000256" key="18">
    <source>
        <dbReference type="ARBA" id="ARBA00049360"/>
    </source>
</evidence>
<dbReference type="InterPro" id="IPR001757">
    <property type="entry name" value="P_typ_ATPase"/>
</dbReference>
<proteinExistence type="inferred from homology"/>
<dbReference type="Gene3D" id="2.70.150.10">
    <property type="entry name" value="Calcium-transporting ATPase, cytoplasmic transduction domain A"/>
    <property type="match status" value="1"/>
</dbReference>
<dbReference type="SFLD" id="SFLDF00027">
    <property type="entry name" value="p-type_atpase"/>
    <property type="match status" value="1"/>
</dbReference>
<evidence type="ECO:0000256" key="13">
    <source>
        <dbReference type="ARBA" id="ARBA00022967"/>
    </source>
</evidence>
<feature type="compositionally biased region" description="Basic residues" evidence="19">
    <location>
        <begin position="888"/>
        <end position="904"/>
    </location>
</feature>
<accession>A0ABS2RFA3</accession>
<evidence type="ECO:0000313" key="23">
    <source>
        <dbReference type="Proteomes" id="UP000704762"/>
    </source>
</evidence>
<dbReference type="Gene3D" id="1.20.1110.10">
    <property type="entry name" value="Calcium-transporting ATPase, transmembrane domain"/>
    <property type="match status" value="1"/>
</dbReference>
<feature type="region of interest" description="Disordered" evidence="19">
    <location>
        <begin position="884"/>
        <end position="904"/>
    </location>
</feature>
<evidence type="ECO:0000259" key="21">
    <source>
        <dbReference type="SMART" id="SM00831"/>
    </source>
</evidence>
<dbReference type="Gene3D" id="3.40.50.1000">
    <property type="entry name" value="HAD superfamily/HAD-like"/>
    <property type="match status" value="1"/>
</dbReference>
<feature type="transmembrane region" description="Helical" evidence="20">
    <location>
        <begin position="289"/>
        <end position="315"/>
    </location>
</feature>
<comment type="function">
    <text evidence="1">Mediates magnesium influx to the cytosol.</text>
</comment>
<feature type="domain" description="Cation-transporting P-type ATPase N-terminal" evidence="21">
    <location>
        <begin position="24"/>
        <end position="97"/>
    </location>
</feature>
<evidence type="ECO:0000256" key="11">
    <source>
        <dbReference type="ARBA" id="ARBA00022840"/>
    </source>
</evidence>
<feature type="transmembrane region" description="Helical" evidence="20">
    <location>
        <begin position="828"/>
        <end position="846"/>
    </location>
</feature>
<evidence type="ECO:0000256" key="9">
    <source>
        <dbReference type="ARBA" id="ARBA00022692"/>
    </source>
</evidence>
<dbReference type="Gene3D" id="3.40.1110.10">
    <property type="entry name" value="Calcium-transporting ATPase, cytoplasmic domain N"/>
    <property type="match status" value="1"/>
</dbReference>
<keyword evidence="23" id="KW-1185">Reference proteome</keyword>
<dbReference type="InterPro" id="IPR059000">
    <property type="entry name" value="ATPase_P-type_domA"/>
</dbReference>
<evidence type="ECO:0000256" key="5">
    <source>
        <dbReference type="ARBA" id="ARBA00013555"/>
    </source>
</evidence>
<dbReference type="Proteomes" id="UP000704762">
    <property type="component" value="Unassembled WGS sequence"/>
</dbReference>
<dbReference type="InterPro" id="IPR036412">
    <property type="entry name" value="HAD-like_sf"/>
</dbReference>
<organism evidence="22 23">
    <name type="scientific">Microlunatus panaciterrae</name>
    <dbReference type="NCBI Taxonomy" id="400768"/>
    <lineage>
        <taxon>Bacteria</taxon>
        <taxon>Bacillati</taxon>
        <taxon>Actinomycetota</taxon>
        <taxon>Actinomycetes</taxon>
        <taxon>Propionibacteriales</taxon>
        <taxon>Propionibacteriaceae</taxon>
        <taxon>Microlunatus</taxon>
    </lineage>
</organism>
<dbReference type="InterPro" id="IPR008250">
    <property type="entry name" value="ATPase_P-typ_transduc_dom_A_sf"/>
</dbReference>
<dbReference type="SMART" id="SM00831">
    <property type="entry name" value="Cation_ATPase_N"/>
    <property type="match status" value="1"/>
</dbReference>
<feature type="transmembrane region" description="Helical" evidence="20">
    <location>
        <begin position="798"/>
        <end position="816"/>
    </location>
</feature>
<feature type="transmembrane region" description="Helical" evidence="20">
    <location>
        <begin position="101"/>
        <end position="120"/>
    </location>
</feature>
<dbReference type="InterPro" id="IPR044492">
    <property type="entry name" value="P_typ_ATPase_HD_dom"/>
</dbReference>
<name>A0ABS2RFA3_9ACTN</name>
<dbReference type="SUPFAM" id="SSF81653">
    <property type="entry name" value="Calcium ATPase, transduction domain A"/>
    <property type="match status" value="1"/>
</dbReference>
<feature type="transmembrane region" description="Helical" evidence="20">
    <location>
        <begin position="735"/>
        <end position="757"/>
    </location>
</feature>
<evidence type="ECO:0000256" key="20">
    <source>
        <dbReference type="SAM" id="Phobius"/>
    </source>
</evidence>
<dbReference type="InterPro" id="IPR023214">
    <property type="entry name" value="HAD_sf"/>
</dbReference>
<comment type="caution">
    <text evidence="22">The sequence shown here is derived from an EMBL/GenBank/DDBJ whole genome shotgun (WGS) entry which is preliminary data.</text>
</comment>
<evidence type="ECO:0000256" key="7">
    <source>
        <dbReference type="ARBA" id="ARBA00022519"/>
    </source>
</evidence>
<dbReference type="PRINTS" id="PR01836">
    <property type="entry name" value="MGATPASE"/>
</dbReference>
<keyword evidence="9 20" id="KW-0812">Transmembrane</keyword>
<evidence type="ECO:0000256" key="16">
    <source>
        <dbReference type="ARBA" id="ARBA00029806"/>
    </source>
</evidence>
<dbReference type="Pfam" id="PF00122">
    <property type="entry name" value="E1-E2_ATPase"/>
    <property type="match status" value="1"/>
</dbReference>
<keyword evidence="13" id="KW-1278">Translocase</keyword>
<evidence type="ECO:0000256" key="17">
    <source>
        <dbReference type="ARBA" id="ARBA00047295"/>
    </source>
</evidence>
<evidence type="ECO:0000313" key="22">
    <source>
        <dbReference type="EMBL" id="MBM7797675.1"/>
    </source>
</evidence>
<dbReference type="Pfam" id="PF00702">
    <property type="entry name" value="Hydrolase"/>
    <property type="match status" value="1"/>
</dbReference>
<keyword evidence="12" id="KW-0460">Magnesium</keyword>
<feature type="transmembrane region" description="Helical" evidence="20">
    <location>
        <begin position="263"/>
        <end position="283"/>
    </location>
</feature>
<dbReference type="Pfam" id="PF00690">
    <property type="entry name" value="Cation_ATPase_N"/>
    <property type="match status" value="1"/>
</dbReference>
<dbReference type="SUPFAM" id="SSF81665">
    <property type="entry name" value="Calcium ATPase, transmembrane domain M"/>
    <property type="match status" value="1"/>
</dbReference>
<comment type="catalytic activity">
    <reaction evidence="18">
        <text>ATP + H2O = ADP + phosphate + H(+)</text>
        <dbReference type="Rhea" id="RHEA:13065"/>
        <dbReference type="ChEBI" id="CHEBI:15377"/>
        <dbReference type="ChEBI" id="CHEBI:15378"/>
        <dbReference type="ChEBI" id="CHEBI:30616"/>
        <dbReference type="ChEBI" id="CHEBI:43474"/>
        <dbReference type="ChEBI" id="CHEBI:456216"/>
    </reaction>
</comment>
<comment type="subcellular location">
    <subcellularLocation>
        <location evidence="2">Cell inner membrane</location>
        <topology evidence="2">Multi-pass membrane protein</topology>
    </subcellularLocation>
</comment>
<dbReference type="InterPro" id="IPR006068">
    <property type="entry name" value="ATPase_P-typ_cation-transptr_C"/>
</dbReference>
<protein>
    <recommendedName>
        <fullName evidence="5">Magnesium-transporting ATPase, P-type 1</fullName>
        <ecNumber evidence="4">7.2.2.14</ecNumber>
    </recommendedName>
    <alternativeName>
        <fullName evidence="16">Mg(2+) transport ATPase, P-type 1</fullName>
    </alternativeName>
</protein>
<evidence type="ECO:0000256" key="10">
    <source>
        <dbReference type="ARBA" id="ARBA00022741"/>
    </source>
</evidence>
<sequence>MPASITGAIIGSSLTTAPTPTIQTASSRVSEDVLRDLRVSAAHGLSTTEVRLRRQQYGVNAVASHQARLWPVLWHQLRSPLLGLLIVAAVASSFVGQHSDAVIIGVIVALSVGLGVVNEYRAERAAQALHSQIRHRVVVVRDGHRNSIDVTELVPGDIVELSLGDIVPADVRLLTATDLECEESALTGESMPVEKSASPVRPGVPLAELANSALMGTVVHAGTGRGVVVTTGARTEFGRIAEGLTTRQLDTEFQVGLRRFSMLLVYVAAFLTSTILVINLAFHRPLLEALLFSLAIAVGITPQLLPAVVSTSLAAGSQRLSRRKVLVKRLVCIEDLGDISLLFTDKTGTLTRGHLSFMRAIPASVAQDVGAVVRVGLLCSENWDIDGAPVGGNALDQALWDSPAAARQRRQVGHFTRLAVLPFDHHRRMISVLVRDVEGASTLITKGAPEAVLERCTDVPAAIQERLADEFAAGNRVVAVATRAAGGTIASSGLTPDDERDLRLVGLLVFIDPPKHDAADALARLAALGIAVKVVTGDNAEVAAKICHDLGLPGGAALTGSDVDLLDDAALLAAIAETTVFARVSPEQKARIVRLQRLVGTGVAFLGDGVNDALALHAADVGISVDSATDVAKDAADVILLDKDLQVLADGVAEGRRIFANTMKYVLMGTSSNFGNMFSAAGASLFLPFLPMLPSQILLNNLLYDTSQLAIPTDNVDEPQLRRPSHWDISFIRRFMIVFGPLSSVFDFATFGVMLFVFHSGPEQFRTGWFVESLATQTLVIFAIRTRRIPFFRSHPSLALTLAALGVVTTGALLPATPIAQALGFRPLPAGFFAALAGMVLCYLALIETGKAIFYRVPAARAAVPAPYDGHRHLRRRAAYFSTASAGPRRRAPRRRGGRRRGRA</sequence>
<keyword evidence="14 20" id="KW-1133">Transmembrane helix</keyword>
<dbReference type="RefSeq" id="WP_204916322.1">
    <property type="nucleotide sequence ID" value="NZ_BAAAQP010000011.1"/>
</dbReference>
<feature type="transmembrane region" description="Helical" evidence="20">
    <location>
        <begin position="769"/>
        <end position="786"/>
    </location>
</feature>
<evidence type="ECO:0000256" key="3">
    <source>
        <dbReference type="ARBA" id="ARBA00008746"/>
    </source>
</evidence>
<evidence type="ECO:0000256" key="14">
    <source>
        <dbReference type="ARBA" id="ARBA00022989"/>
    </source>
</evidence>
<evidence type="ECO:0000256" key="8">
    <source>
        <dbReference type="ARBA" id="ARBA00022553"/>
    </source>
</evidence>
<dbReference type="InterPro" id="IPR018303">
    <property type="entry name" value="ATPase_P-typ_P_site"/>
</dbReference>
<evidence type="ECO:0000256" key="1">
    <source>
        <dbReference type="ARBA" id="ARBA00003954"/>
    </source>
</evidence>
<keyword evidence="11" id="KW-0067">ATP-binding</keyword>
<evidence type="ECO:0000256" key="6">
    <source>
        <dbReference type="ARBA" id="ARBA00022475"/>
    </source>
</evidence>
<dbReference type="InterPro" id="IPR004014">
    <property type="entry name" value="ATPase_P-typ_cation-transptr_N"/>
</dbReference>
<comment type="catalytic activity">
    <reaction evidence="17">
        <text>Mg(2+)(out) + ATP + H2O = Mg(2+)(in) + ADP + phosphate + H(+)</text>
        <dbReference type="Rhea" id="RHEA:10260"/>
        <dbReference type="ChEBI" id="CHEBI:15377"/>
        <dbReference type="ChEBI" id="CHEBI:15378"/>
        <dbReference type="ChEBI" id="CHEBI:18420"/>
        <dbReference type="ChEBI" id="CHEBI:30616"/>
        <dbReference type="ChEBI" id="CHEBI:43474"/>
        <dbReference type="ChEBI" id="CHEBI:456216"/>
        <dbReference type="EC" id="7.2.2.14"/>
    </reaction>
</comment>
<dbReference type="EMBL" id="JAFBCF010000001">
    <property type="protein sequence ID" value="MBM7797675.1"/>
    <property type="molecule type" value="Genomic_DNA"/>
</dbReference>
<evidence type="ECO:0000256" key="19">
    <source>
        <dbReference type="SAM" id="MobiDB-lite"/>
    </source>
</evidence>
<dbReference type="PANTHER" id="PTHR42861">
    <property type="entry name" value="CALCIUM-TRANSPORTING ATPASE"/>
    <property type="match status" value="1"/>
</dbReference>
<evidence type="ECO:0000256" key="4">
    <source>
        <dbReference type="ARBA" id="ARBA00012786"/>
    </source>
</evidence>
<gene>
    <name evidence="22" type="ORF">JOE57_000596</name>
</gene>
<dbReference type="InterPro" id="IPR006415">
    <property type="entry name" value="P-type_ATPase_IIIB"/>
</dbReference>
<evidence type="ECO:0000256" key="15">
    <source>
        <dbReference type="ARBA" id="ARBA00023136"/>
    </source>
</evidence>
<dbReference type="SFLD" id="SFLDS00003">
    <property type="entry name" value="Haloacid_Dehalogenase"/>
    <property type="match status" value="1"/>
</dbReference>
<dbReference type="Pfam" id="PF00689">
    <property type="entry name" value="Cation_ATPase_C"/>
    <property type="match status" value="1"/>
</dbReference>
<keyword evidence="15 20" id="KW-0472">Membrane</keyword>
<feature type="transmembrane region" description="Helical" evidence="20">
    <location>
        <begin position="77"/>
        <end position="95"/>
    </location>
</feature>
<dbReference type="NCBIfam" id="TIGR01524">
    <property type="entry name" value="ATPase-IIIB_Mg"/>
    <property type="match status" value="1"/>
</dbReference>
<dbReference type="NCBIfam" id="TIGR01494">
    <property type="entry name" value="ATPase_P-type"/>
    <property type="match status" value="2"/>
</dbReference>
<evidence type="ECO:0000256" key="12">
    <source>
        <dbReference type="ARBA" id="ARBA00022842"/>
    </source>
</evidence>
<dbReference type="SUPFAM" id="SSF56784">
    <property type="entry name" value="HAD-like"/>
    <property type="match status" value="1"/>
</dbReference>
<dbReference type="EC" id="7.2.2.14" evidence="4"/>